<accession>A0A9E2KW79</accession>
<comment type="caution">
    <text evidence="1">The sequence shown here is derived from an EMBL/GenBank/DDBJ whole genome shotgun (WGS) entry which is preliminary data.</text>
</comment>
<sequence length="213" mass="24973">MPKQGQFAKSSHLKQLNQFKVKRHSNQAVIDEEKFVDYLVVRFNLTSKKKLASNIQESNQRFLIEILNTQQKGKLDLAQVVPQLLRKLNSRVPWQFYQQIITGWDILQQFIKREVPAVPLERRVIVSGNLETEELVGLIARELAIKATAMTFLNRPVNKQIQKITEQRLLKTIYQSDQINWQQIEILFKPFPLQIDPQLDQGTKDWLQALEKE</sequence>
<reference evidence="1" key="2">
    <citation type="submission" date="2021-04" db="EMBL/GenBank/DDBJ databases">
        <authorList>
            <person name="Gilroy R."/>
        </authorList>
    </citation>
    <scope>NUCLEOTIDE SEQUENCE</scope>
    <source>
        <strain evidence="1">876</strain>
    </source>
</reference>
<protein>
    <submittedName>
        <fullName evidence="1">Uncharacterized protein</fullName>
    </submittedName>
</protein>
<organism evidence="1 2">
    <name type="scientific">Candidatus Limosilactobacillus merdavium</name>
    <dbReference type="NCBI Taxonomy" id="2838651"/>
    <lineage>
        <taxon>Bacteria</taxon>
        <taxon>Bacillati</taxon>
        <taxon>Bacillota</taxon>
        <taxon>Bacilli</taxon>
        <taxon>Lactobacillales</taxon>
        <taxon>Lactobacillaceae</taxon>
        <taxon>Limosilactobacillus</taxon>
    </lineage>
</organism>
<dbReference type="AlphaFoldDB" id="A0A9E2KW79"/>
<evidence type="ECO:0000313" key="2">
    <source>
        <dbReference type="Proteomes" id="UP000824180"/>
    </source>
</evidence>
<dbReference type="EMBL" id="JAHLFK010000056">
    <property type="protein sequence ID" value="MBU3830278.1"/>
    <property type="molecule type" value="Genomic_DNA"/>
</dbReference>
<evidence type="ECO:0000313" key="1">
    <source>
        <dbReference type="EMBL" id="MBU3830278.1"/>
    </source>
</evidence>
<proteinExistence type="predicted"/>
<name>A0A9E2KW79_9LACO</name>
<reference evidence="1" key="1">
    <citation type="journal article" date="2021" name="PeerJ">
        <title>Extensive microbial diversity within the chicken gut microbiome revealed by metagenomics and culture.</title>
        <authorList>
            <person name="Gilroy R."/>
            <person name="Ravi A."/>
            <person name="Getino M."/>
            <person name="Pursley I."/>
            <person name="Horton D.L."/>
            <person name="Alikhan N.F."/>
            <person name="Baker D."/>
            <person name="Gharbi K."/>
            <person name="Hall N."/>
            <person name="Watson M."/>
            <person name="Adriaenssens E.M."/>
            <person name="Foster-Nyarko E."/>
            <person name="Jarju S."/>
            <person name="Secka A."/>
            <person name="Antonio M."/>
            <person name="Oren A."/>
            <person name="Chaudhuri R.R."/>
            <person name="La Ragione R."/>
            <person name="Hildebrand F."/>
            <person name="Pallen M.J."/>
        </authorList>
    </citation>
    <scope>NUCLEOTIDE SEQUENCE</scope>
    <source>
        <strain evidence="1">876</strain>
    </source>
</reference>
<gene>
    <name evidence="1" type="ORF">H9843_05230</name>
</gene>
<dbReference type="Proteomes" id="UP000824180">
    <property type="component" value="Unassembled WGS sequence"/>
</dbReference>